<dbReference type="PROSITE" id="PS51480">
    <property type="entry name" value="DHAL"/>
    <property type="match status" value="1"/>
</dbReference>
<name>A0A0P6XG10_9CHLR</name>
<dbReference type="InterPro" id="IPR004007">
    <property type="entry name" value="DhaL_dom"/>
</dbReference>
<dbReference type="SMART" id="SM01120">
    <property type="entry name" value="Dak2"/>
    <property type="match status" value="1"/>
</dbReference>
<dbReference type="InterPro" id="IPR012737">
    <property type="entry name" value="DhaK_L_YcgS"/>
</dbReference>
<sequence>MAITRDQVLAWLKAFIQVIADNKDYLTELDSAIGDADHGANMHRGFQAVLAKMPGMEDADIGTIFKQTGMTLLSTVGGAGGPLYATFFIQAGSKLAGKMEIELEDWADALEAATAGIVNRGKASLGDKTMIDALSPAVDALKQSVAEKVSLSEGLKRSTTAAEEGMKATIPLVARKGRASYLGERSAGHQDPGATSSFLLLETAMKTWSNSSK</sequence>
<gene>
    <name evidence="4" type="ORF">ADN00_04505</name>
</gene>
<protein>
    <submittedName>
        <fullName evidence="4">Dihydroxyacetone kinase</fullName>
    </submittedName>
</protein>
<dbReference type="PANTHER" id="PTHR28629">
    <property type="entry name" value="TRIOKINASE/FMN CYCLASE"/>
    <property type="match status" value="1"/>
</dbReference>
<keyword evidence="2 4" id="KW-0418">Kinase</keyword>
<evidence type="ECO:0000259" key="3">
    <source>
        <dbReference type="PROSITE" id="PS51480"/>
    </source>
</evidence>
<evidence type="ECO:0000313" key="4">
    <source>
        <dbReference type="EMBL" id="KPL79126.1"/>
    </source>
</evidence>
<accession>A0A0P6XG10</accession>
<dbReference type="InterPro" id="IPR050861">
    <property type="entry name" value="Dihydroxyacetone_Kinase"/>
</dbReference>
<evidence type="ECO:0000256" key="2">
    <source>
        <dbReference type="ARBA" id="ARBA00022777"/>
    </source>
</evidence>
<dbReference type="GO" id="GO:0005829">
    <property type="term" value="C:cytosol"/>
    <property type="evidence" value="ECO:0007669"/>
    <property type="project" value="TreeGrafter"/>
</dbReference>
<dbReference type="STRING" id="1134406.ADN00_04505"/>
<dbReference type="Pfam" id="PF02734">
    <property type="entry name" value="Dak2"/>
    <property type="match status" value="1"/>
</dbReference>
<dbReference type="RefSeq" id="WP_075061762.1">
    <property type="nucleotide sequence ID" value="NZ_LGCL01000015.1"/>
</dbReference>
<dbReference type="EMBL" id="LGCL01000015">
    <property type="protein sequence ID" value="KPL79126.1"/>
    <property type="molecule type" value="Genomic_DNA"/>
</dbReference>
<dbReference type="SUPFAM" id="SSF101473">
    <property type="entry name" value="DhaL-like"/>
    <property type="match status" value="1"/>
</dbReference>
<dbReference type="FunFam" id="1.25.40.340:FF:000002">
    <property type="entry name" value="Dihydroxyacetone kinase, L subunit"/>
    <property type="match status" value="1"/>
</dbReference>
<dbReference type="InterPro" id="IPR036117">
    <property type="entry name" value="DhaL_dom_sf"/>
</dbReference>
<dbReference type="Proteomes" id="UP000050417">
    <property type="component" value="Unassembled WGS sequence"/>
</dbReference>
<keyword evidence="1" id="KW-0808">Transferase</keyword>
<feature type="domain" description="DhaL" evidence="3">
    <location>
        <begin position="6"/>
        <end position="206"/>
    </location>
</feature>
<evidence type="ECO:0000256" key="1">
    <source>
        <dbReference type="ARBA" id="ARBA00022679"/>
    </source>
</evidence>
<organism evidence="4 5">
    <name type="scientific">Ornatilinea apprima</name>
    <dbReference type="NCBI Taxonomy" id="1134406"/>
    <lineage>
        <taxon>Bacteria</taxon>
        <taxon>Bacillati</taxon>
        <taxon>Chloroflexota</taxon>
        <taxon>Anaerolineae</taxon>
        <taxon>Anaerolineales</taxon>
        <taxon>Anaerolineaceae</taxon>
        <taxon>Ornatilinea</taxon>
    </lineage>
</organism>
<dbReference type="NCBIfam" id="TIGR02365">
    <property type="entry name" value="dha_L_ycgS"/>
    <property type="match status" value="1"/>
</dbReference>
<dbReference type="PATRIC" id="fig|1134406.4.peg.258"/>
<evidence type="ECO:0000313" key="5">
    <source>
        <dbReference type="Proteomes" id="UP000050417"/>
    </source>
</evidence>
<keyword evidence="5" id="KW-1185">Reference proteome</keyword>
<dbReference type="GO" id="GO:0019563">
    <property type="term" value="P:glycerol catabolic process"/>
    <property type="evidence" value="ECO:0007669"/>
    <property type="project" value="TreeGrafter"/>
</dbReference>
<comment type="caution">
    <text evidence="4">The sequence shown here is derived from an EMBL/GenBank/DDBJ whole genome shotgun (WGS) entry which is preliminary data.</text>
</comment>
<dbReference type="PANTHER" id="PTHR28629:SF4">
    <property type="entry name" value="TRIOKINASE_FMN CYCLASE"/>
    <property type="match status" value="1"/>
</dbReference>
<proteinExistence type="predicted"/>
<dbReference type="OrthoDB" id="9800291at2"/>
<dbReference type="Gene3D" id="1.25.40.340">
    <property type="match status" value="1"/>
</dbReference>
<dbReference type="AlphaFoldDB" id="A0A0P6XG10"/>
<reference evidence="4 5" key="1">
    <citation type="submission" date="2015-07" db="EMBL/GenBank/DDBJ databases">
        <title>Genome sequence of Ornatilinea apprima DSM 23815.</title>
        <authorList>
            <person name="Hemp J."/>
            <person name="Ward L.M."/>
            <person name="Pace L.A."/>
            <person name="Fischer W.W."/>
        </authorList>
    </citation>
    <scope>NUCLEOTIDE SEQUENCE [LARGE SCALE GENOMIC DNA]</scope>
    <source>
        <strain evidence="4 5">P3M-1</strain>
    </source>
</reference>
<dbReference type="GO" id="GO:0004371">
    <property type="term" value="F:glycerone kinase activity"/>
    <property type="evidence" value="ECO:0007669"/>
    <property type="project" value="InterPro"/>
</dbReference>